<sequence length="115" mass="11770">GLGPGPQRALLRDYNSNGGAPDSKNLGCNPATEVAVGAPKRAKGPGAQTSDGRSTTLRELSSNHHLPCVRQRGLAFRPAAGSGLTGGQYPSHDTTAARFLGAECGSDAMRSARGR</sequence>
<accession>A0ABS8UT37</accession>
<organism evidence="2 3">
    <name type="scientific">Datura stramonium</name>
    <name type="common">Jimsonweed</name>
    <name type="synonym">Common thornapple</name>
    <dbReference type="NCBI Taxonomy" id="4076"/>
    <lineage>
        <taxon>Eukaryota</taxon>
        <taxon>Viridiplantae</taxon>
        <taxon>Streptophyta</taxon>
        <taxon>Embryophyta</taxon>
        <taxon>Tracheophyta</taxon>
        <taxon>Spermatophyta</taxon>
        <taxon>Magnoliopsida</taxon>
        <taxon>eudicotyledons</taxon>
        <taxon>Gunneridae</taxon>
        <taxon>Pentapetalae</taxon>
        <taxon>asterids</taxon>
        <taxon>lamiids</taxon>
        <taxon>Solanales</taxon>
        <taxon>Solanaceae</taxon>
        <taxon>Solanoideae</taxon>
        <taxon>Datureae</taxon>
        <taxon>Datura</taxon>
    </lineage>
</organism>
<feature type="compositionally biased region" description="Polar residues" evidence="1">
    <location>
        <begin position="47"/>
        <end position="64"/>
    </location>
</feature>
<proteinExistence type="predicted"/>
<keyword evidence="3" id="KW-1185">Reference proteome</keyword>
<dbReference type="EMBL" id="JACEIK010002588">
    <property type="protein sequence ID" value="MCD9637953.1"/>
    <property type="molecule type" value="Genomic_DNA"/>
</dbReference>
<reference evidence="2 3" key="1">
    <citation type="journal article" date="2021" name="BMC Genomics">
        <title>Datura genome reveals duplications of psychoactive alkaloid biosynthetic genes and high mutation rate following tissue culture.</title>
        <authorList>
            <person name="Rajewski A."/>
            <person name="Carter-House D."/>
            <person name="Stajich J."/>
            <person name="Litt A."/>
        </authorList>
    </citation>
    <scope>NUCLEOTIDE SEQUENCE [LARGE SCALE GENOMIC DNA]</scope>
    <source>
        <strain evidence="2">AR-01</strain>
    </source>
</reference>
<comment type="caution">
    <text evidence="2">The sequence shown here is derived from an EMBL/GenBank/DDBJ whole genome shotgun (WGS) entry which is preliminary data.</text>
</comment>
<evidence type="ECO:0000313" key="2">
    <source>
        <dbReference type="EMBL" id="MCD9637953.1"/>
    </source>
</evidence>
<evidence type="ECO:0000313" key="3">
    <source>
        <dbReference type="Proteomes" id="UP000823775"/>
    </source>
</evidence>
<evidence type="ECO:0000256" key="1">
    <source>
        <dbReference type="SAM" id="MobiDB-lite"/>
    </source>
</evidence>
<dbReference type="Proteomes" id="UP000823775">
    <property type="component" value="Unassembled WGS sequence"/>
</dbReference>
<feature type="region of interest" description="Disordered" evidence="1">
    <location>
        <begin position="1"/>
        <end position="65"/>
    </location>
</feature>
<feature type="non-terminal residue" evidence="2">
    <location>
        <position position="1"/>
    </location>
</feature>
<protein>
    <submittedName>
        <fullName evidence="2">Uncharacterized protein</fullName>
    </submittedName>
</protein>
<gene>
    <name evidence="2" type="ORF">HAX54_021511</name>
</gene>
<name>A0ABS8UT37_DATST</name>